<evidence type="ECO:0000259" key="1">
    <source>
        <dbReference type="Pfam" id="PF13521"/>
    </source>
</evidence>
<reference evidence="2 3" key="1">
    <citation type="submission" date="2024-08" db="EMBL/GenBank/DDBJ databases">
        <title>Genome mining of Saccharopolyspora cebuensis PGLac3 from Nigerian medicinal plant.</title>
        <authorList>
            <person name="Ezeobiora C.E."/>
            <person name="Igbokwe N.H."/>
            <person name="Amin D.H."/>
            <person name="Mendie U.E."/>
        </authorList>
    </citation>
    <scope>NUCLEOTIDE SEQUENCE [LARGE SCALE GENOMIC DNA]</scope>
    <source>
        <strain evidence="2 3">PGLac3</strain>
    </source>
</reference>
<comment type="caution">
    <text evidence="2">The sequence shown here is derived from an EMBL/GenBank/DDBJ whole genome shotgun (WGS) entry which is preliminary data.</text>
</comment>
<dbReference type="RefSeq" id="WP_345366264.1">
    <property type="nucleotide sequence ID" value="NZ_BAABII010000016.1"/>
</dbReference>
<dbReference type="Gene3D" id="3.40.50.300">
    <property type="entry name" value="P-loop containing nucleotide triphosphate hydrolases"/>
    <property type="match status" value="1"/>
</dbReference>
<sequence>MPQDRRFVVITGGPGSGKSTLIEALAQRGYARTPEAGRGVIVDQVGIGGSGVPWRDEVLFAELMLSWELRSYRWAQSCPGVVFFDRGMPDLVGFLRVRGREVPAHVDAAARGFGYRREVFLAPFWPEIYGVDAERGQSPEEAEATFHAMVDAYTEYGYRLLVLPKSSVAERVDFVLDALR</sequence>
<dbReference type="Proteomes" id="UP001564626">
    <property type="component" value="Unassembled WGS sequence"/>
</dbReference>
<accession>A0ABV4CA93</accession>
<dbReference type="InterPro" id="IPR027417">
    <property type="entry name" value="P-loop_NTPase"/>
</dbReference>
<name>A0ABV4CA93_9PSEU</name>
<dbReference type="SUPFAM" id="SSF52540">
    <property type="entry name" value="P-loop containing nucleoside triphosphate hydrolases"/>
    <property type="match status" value="1"/>
</dbReference>
<gene>
    <name evidence="2" type="ORF">AB8O55_01150</name>
</gene>
<dbReference type="EMBL" id="JBGEHV010000001">
    <property type="protein sequence ID" value="MEY8037993.1"/>
    <property type="molecule type" value="Genomic_DNA"/>
</dbReference>
<evidence type="ECO:0000313" key="3">
    <source>
        <dbReference type="Proteomes" id="UP001564626"/>
    </source>
</evidence>
<organism evidence="2 3">
    <name type="scientific">Saccharopolyspora cebuensis</name>
    <dbReference type="NCBI Taxonomy" id="418759"/>
    <lineage>
        <taxon>Bacteria</taxon>
        <taxon>Bacillati</taxon>
        <taxon>Actinomycetota</taxon>
        <taxon>Actinomycetes</taxon>
        <taxon>Pseudonocardiales</taxon>
        <taxon>Pseudonocardiaceae</taxon>
        <taxon>Saccharopolyspora</taxon>
    </lineage>
</organism>
<dbReference type="Pfam" id="PF13521">
    <property type="entry name" value="AAA_28"/>
    <property type="match status" value="1"/>
</dbReference>
<proteinExistence type="predicted"/>
<dbReference type="InterPro" id="IPR038727">
    <property type="entry name" value="NadR/Ttd14_AAA_dom"/>
</dbReference>
<keyword evidence="3" id="KW-1185">Reference proteome</keyword>
<protein>
    <submittedName>
        <fullName evidence="2">AAA family ATPase</fullName>
    </submittedName>
</protein>
<evidence type="ECO:0000313" key="2">
    <source>
        <dbReference type="EMBL" id="MEY8037993.1"/>
    </source>
</evidence>
<feature type="domain" description="NadR/Ttd14 AAA" evidence="1">
    <location>
        <begin position="8"/>
        <end position="171"/>
    </location>
</feature>